<dbReference type="GO" id="GO:0003723">
    <property type="term" value="F:RNA binding"/>
    <property type="evidence" value="ECO:0007669"/>
    <property type="project" value="InterPro"/>
</dbReference>
<dbReference type="InterPro" id="IPR001406">
    <property type="entry name" value="PsdUridine_synth_TruA"/>
</dbReference>
<comment type="caution">
    <text evidence="9">The sequence shown here is derived from an EMBL/GenBank/DDBJ whole genome shotgun (WGS) entry which is preliminary data.</text>
</comment>
<comment type="function">
    <text evidence="4">Formation of pseudouridine at positions 38, 39 and 40 in the anticodon stem and loop of transfer RNAs.</text>
</comment>
<evidence type="ECO:0000256" key="3">
    <source>
        <dbReference type="ARBA" id="ARBA00023235"/>
    </source>
</evidence>
<proteinExistence type="inferred from homology"/>
<dbReference type="InterPro" id="IPR020097">
    <property type="entry name" value="PsdUridine_synth_TruA_a/b_dom"/>
</dbReference>
<dbReference type="GO" id="GO:0160147">
    <property type="term" value="F:tRNA pseudouridine(38-40) synthase activity"/>
    <property type="evidence" value="ECO:0007669"/>
    <property type="project" value="UniProtKB-EC"/>
</dbReference>
<dbReference type="NCBIfam" id="TIGR00071">
    <property type="entry name" value="hisT_truA"/>
    <property type="match status" value="1"/>
</dbReference>
<dbReference type="EC" id="5.4.99.12" evidence="4"/>
<dbReference type="PIRSF" id="PIRSF001430">
    <property type="entry name" value="tRNA_psdUrid_synth"/>
    <property type="match status" value="1"/>
</dbReference>
<evidence type="ECO:0000313" key="9">
    <source>
        <dbReference type="EMBL" id="RZU64185.1"/>
    </source>
</evidence>
<evidence type="ECO:0000259" key="8">
    <source>
        <dbReference type="Pfam" id="PF01416"/>
    </source>
</evidence>
<gene>
    <name evidence="4" type="primary">truA</name>
    <name evidence="9" type="ORF">EV379_0479</name>
</gene>
<keyword evidence="3 4" id="KW-0413">Isomerase</keyword>
<accession>A0A4Q8AK08</accession>
<feature type="domain" description="Pseudouridine synthase I TruA alpha/beta" evidence="8">
    <location>
        <begin position="193"/>
        <end position="294"/>
    </location>
</feature>
<evidence type="ECO:0000256" key="1">
    <source>
        <dbReference type="ARBA" id="ARBA00009375"/>
    </source>
</evidence>
<comment type="subunit">
    <text evidence="4">Homodimer.</text>
</comment>
<dbReference type="CDD" id="cd02570">
    <property type="entry name" value="PseudoU_synth_EcTruA"/>
    <property type="match status" value="1"/>
</dbReference>
<keyword evidence="2 4" id="KW-0819">tRNA processing</keyword>
<dbReference type="HAMAP" id="MF_00171">
    <property type="entry name" value="TruA"/>
    <property type="match status" value="1"/>
</dbReference>
<evidence type="ECO:0000256" key="2">
    <source>
        <dbReference type="ARBA" id="ARBA00022694"/>
    </source>
</evidence>
<dbReference type="Gene3D" id="3.30.70.580">
    <property type="entry name" value="Pseudouridine synthase I, catalytic domain, N-terminal subdomain"/>
    <property type="match status" value="1"/>
</dbReference>
<evidence type="ECO:0000256" key="4">
    <source>
        <dbReference type="HAMAP-Rule" id="MF_00171"/>
    </source>
</evidence>
<dbReference type="SUPFAM" id="SSF55120">
    <property type="entry name" value="Pseudouridine synthase"/>
    <property type="match status" value="1"/>
</dbReference>
<feature type="active site" description="Nucleophile" evidence="4 5">
    <location>
        <position position="79"/>
    </location>
</feature>
<dbReference type="Gene3D" id="3.30.70.660">
    <property type="entry name" value="Pseudouridine synthase I, catalytic domain, C-terminal subdomain"/>
    <property type="match status" value="1"/>
</dbReference>
<dbReference type="Proteomes" id="UP000291483">
    <property type="component" value="Unassembled WGS sequence"/>
</dbReference>
<dbReference type="InterPro" id="IPR020094">
    <property type="entry name" value="TruA/RsuA/RluB/E/F_N"/>
</dbReference>
<dbReference type="AlphaFoldDB" id="A0A4Q8AK08"/>
<name>A0A4Q8AK08_9MICO</name>
<dbReference type="GO" id="GO:0031119">
    <property type="term" value="P:tRNA pseudouridine synthesis"/>
    <property type="evidence" value="ECO:0007669"/>
    <property type="project" value="UniProtKB-UniRule"/>
</dbReference>
<dbReference type="PANTHER" id="PTHR11142:SF0">
    <property type="entry name" value="TRNA PSEUDOURIDINE SYNTHASE-LIKE 1"/>
    <property type="match status" value="1"/>
</dbReference>
<evidence type="ECO:0000256" key="5">
    <source>
        <dbReference type="PIRSR" id="PIRSR001430-1"/>
    </source>
</evidence>
<protein>
    <recommendedName>
        <fullName evidence="4">tRNA pseudouridine synthase A</fullName>
        <ecNumber evidence="4">5.4.99.12</ecNumber>
    </recommendedName>
    <alternativeName>
        <fullName evidence="4">tRNA pseudouridine(38-40) synthase</fullName>
    </alternativeName>
    <alternativeName>
        <fullName evidence="4">tRNA pseudouridylate synthase I</fullName>
    </alternativeName>
    <alternativeName>
        <fullName evidence="4">tRNA-uridine isomerase I</fullName>
    </alternativeName>
</protein>
<evidence type="ECO:0000256" key="7">
    <source>
        <dbReference type="RuleBase" id="RU003792"/>
    </source>
</evidence>
<comment type="catalytic activity">
    <reaction evidence="4 7">
        <text>uridine(38/39/40) in tRNA = pseudouridine(38/39/40) in tRNA</text>
        <dbReference type="Rhea" id="RHEA:22376"/>
        <dbReference type="Rhea" id="RHEA-COMP:10085"/>
        <dbReference type="Rhea" id="RHEA-COMP:10087"/>
        <dbReference type="ChEBI" id="CHEBI:65314"/>
        <dbReference type="ChEBI" id="CHEBI:65315"/>
        <dbReference type="EC" id="5.4.99.12"/>
    </reaction>
</comment>
<dbReference type="InterPro" id="IPR020103">
    <property type="entry name" value="PsdUridine_synth_cat_dom_sf"/>
</dbReference>
<comment type="similarity">
    <text evidence="1 4 7">Belongs to the tRNA pseudouridine synthase TruA family.</text>
</comment>
<evidence type="ECO:0000256" key="6">
    <source>
        <dbReference type="PIRSR" id="PIRSR001430-2"/>
    </source>
</evidence>
<organism evidence="9 10">
    <name type="scientific">Microterricola gilva</name>
    <dbReference type="NCBI Taxonomy" id="393267"/>
    <lineage>
        <taxon>Bacteria</taxon>
        <taxon>Bacillati</taxon>
        <taxon>Actinomycetota</taxon>
        <taxon>Actinomycetes</taxon>
        <taxon>Micrococcales</taxon>
        <taxon>Microbacteriaceae</taxon>
        <taxon>Microterricola</taxon>
    </lineage>
</organism>
<feature type="binding site" evidence="4 6">
    <location>
        <position position="158"/>
    </location>
    <ligand>
        <name>substrate</name>
    </ligand>
</feature>
<dbReference type="PANTHER" id="PTHR11142">
    <property type="entry name" value="PSEUDOURIDYLATE SYNTHASE"/>
    <property type="match status" value="1"/>
</dbReference>
<dbReference type="InterPro" id="IPR020095">
    <property type="entry name" value="PsdUridine_synth_TruA_C"/>
</dbReference>
<reference evidence="9 10" key="1">
    <citation type="submission" date="2019-02" db="EMBL/GenBank/DDBJ databases">
        <title>Sequencing the genomes of 1000 actinobacteria strains.</title>
        <authorList>
            <person name="Klenk H.-P."/>
        </authorList>
    </citation>
    <scope>NUCLEOTIDE SEQUENCE [LARGE SCALE GENOMIC DNA]</scope>
    <source>
        <strain evidence="9 10">DSM 18319</strain>
    </source>
</reference>
<comment type="caution">
    <text evidence="4">Lacks conserved residue(s) required for the propagation of feature annotation.</text>
</comment>
<dbReference type="EMBL" id="SHLC01000001">
    <property type="protein sequence ID" value="RZU64185.1"/>
    <property type="molecule type" value="Genomic_DNA"/>
</dbReference>
<dbReference type="Pfam" id="PF01416">
    <property type="entry name" value="PseudoU_synth_1"/>
    <property type="match status" value="1"/>
</dbReference>
<keyword evidence="10" id="KW-1185">Reference proteome</keyword>
<evidence type="ECO:0000313" key="10">
    <source>
        <dbReference type="Proteomes" id="UP000291483"/>
    </source>
</evidence>
<sequence>MTEQYAAPEPDPIDDDAVTRLAPGSVRLRLDIAYDGTNFSGWAVQPVLRTVQGEIEAALGSILRRNPPTPRLVVAGRTDAGVHATGQVAHVDLTEAQAASVLSPARGRNARAADSDAAIALARRLNGILSQKGDIVIRAARLAPPGFDARFGALWRRYEYRIADAESERDPLQRFRTTWLPSRHWLEPMDEVAQELCGLHDFAAYCKPKPRATTIRTLQSFYWRRDEQGVLIASLQADAFCHSMVRALVGGCVAVGVGRLTPARLIELRDARERTAAFKVMPARGLVLTEIGYPDDAALALRAAETRAHRAL</sequence>